<protein>
    <submittedName>
        <fullName evidence="1">13818_t:CDS:1</fullName>
    </submittedName>
</protein>
<reference evidence="1" key="1">
    <citation type="submission" date="2021-06" db="EMBL/GenBank/DDBJ databases">
        <authorList>
            <person name="Kallberg Y."/>
            <person name="Tangrot J."/>
            <person name="Rosling A."/>
        </authorList>
    </citation>
    <scope>NUCLEOTIDE SEQUENCE</scope>
    <source>
        <strain evidence="1">MA453B</strain>
    </source>
</reference>
<gene>
    <name evidence="1" type="ORF">DERYTH_LOCUS6888</name>
</gene>
<organism evidence="1 2">
    <name type="scientific">Dentiscutata erythropus</name>
    <dbReference type="NCBI Taxonomy" id="1348616"/>
    <lineage>
        <taxon>Eukaryota</taxon>
        <taxon>Fungi</taxon>
        <taxon>Fungi incertae sedis</taxon>
        <taxon>Mucoromycota</taxon>
        <taxon>Glomeromycotina</taxon>
        <taxon>Glomeromycetes</taxon>
        <taxon>Diversisporales</taxon>
        <taxon>Gigasporaceae</taxon>
        <taxon>Dentiscutata</taxon>
    </lineage>
</organism>
<evidence type="ECO:0000313" key="2">
    <source>
        <dbReference type="Proteomes" id="UP000789405"/>
    </source>
</evidence>
<comment type="caution">
    <text evidence="1">The sequence shown here is derived from an EMBL/GenBank/DDBJ whole genome shotgun (WGS) entry which is preliminary data.</text>
</comment>
<name>A0A9N9G8Q6_9GLOM</name>
<dbReference type="AlphaFoldDB" id="A0A9N9G8Q6"/>
<dbReference type="Proteomes" id="UP000789405">
    <property type="component" value="Unassembled WGS sequence"/>
</dbReference>
<accession>A0A9N9G8Q6</accession>
<keyword evidence="2" id="KW-1185">Reference proteome</keyword>
<evidence type="ECO:0000313" key="1">
    <source>
        <dbReference type="EMBL" id="CAG8585185.1"/>
    </source>
</evidence>
<sequence length="40" mass="4653">MDFKLVGSSKLADFKPVEQVVEEESNRSFELQVVSEFYKL</sequence>
<dbReference type="EMBL" id="CAJVPY010003217">
    <property type="protein sequence ID" value="CAG8585185.1"/>
    <property type="molecule type" value="Genomic_DNA"/>
</dbReference>
<proteinExistence type="predicted"/>